<name>A0A2P5EP96_TREOI</name>
<feature type="non-terminal residue" evidence="2">
    <location>
        <position position="1"/>
    </location>
</feature>
<keyword evidence="3" id="KW-1185">Reference proteome</keyword>
<accession>A0A2P5EP96</accession>
<organism evidence="2 3">
    <name type="scientific">Trema orientale</name>
    <name type="common">Charcoal tree</name>
    <name type="synonym">Celtis orientalis</name>
    <dbReference type="NCBI Taxonomy" id="63057"/>
    <lineage>
        <taxon>Eukaryota</taxon>
        <taxon>Viridiplantae</taxon>
        <taxon>Streptophyta</taxon>
        <taxon>Embryophyta</taxon>
        <taxon>Tracheophyta</taxon>
        <taxon>Spermatophyta</taxon>
        <taxon>Magnoliopsida</taxon>
        <taxon>eudicotyledons</taxon>
        <taxon>Gunneridae</taxon>
        <taxon>Pentapetalae</taxon>
        <taxon>rosids</taxon>
        <taxon>fabids</taxon>
        <taxon>Rosales</taxon>
        <taxon>Cannabaceae</taxon>
        <taxon>Trema</taxon>
    </lineage>
</organism>
<dbReference type="InParanoid" id="A0A2P5EP96"/>
<dbReference type="Proteomes" id="UP000237000">
    <property type="component" value="Unassembled WGS sequence"/>
</dbReference>
<reference evidence="3" key="1">
    <citation type="submission" date="2016-06" db="EMBL/GenBank/DDBJ databases">
        <title>Parallel loss of symbiosis genes in relatives of nitrogen-fixing non-legume Parasponia.</title>
        <authorList>
            <person name="Van Velzen R."/>
            <person name="Holmer R."/>
            <person name="Bu F."/>
            <person name="Rutten L."/>
            <person name="Van Zeijl A."/>
            <person name="Liu W."/>
            <person name="Santuari L."/>
            <person name="Cao Q."/>
            <person name="Sharma T."/>
            <person name="Shen D."/>
            <person name="Roswanjaya Y."/>
            <person name="Wardhani T."/>
            <person name="Kalhor M.S."/>
            <person name="Jansen J."/>
            <person name="Van den Hoogen J."/>
            <person name="Gungor B."/>
            <person name="Hartog M."/>
            <person name="Hontelez J."/>
            <person name="Verver J."/>
            <person name="Yang W.-C."/>
            <person name="Schijlen E."/>
            <person name="Repin R."/>
            <person name="Schilthuizen M."/>
            <person name="Schranz E."/>
            <person name="Heidstra R."/>
            <person name="Miyata K."/>
            <person name="Fedorova E."/>
            <person name="Kohlen W."/>
            <person name="Bisseling T."/>
            <person name="Smit S."/>
            <person name="Geurts R."/>
        </authorList>
    </citation>
    <scope>NUCLEOTIDE SEQUENCE [LARGE SCALE GENOMIC DNA]</scope>
    <source>
        <strain evidence="3">cv. RG33-2</strain>
    </source>
</reference>
<evidence type="ECO:0000313" key="3">
    <source>
        <dbReference type="Proteomes" id="UP000237000"/>
    </source>
</evidence>
<dbReference type="EMBL" id="JXTC01000119">
    <property type="protein sequence ID" value="PON87295.1"/>
    <property type="molecule type" value="Genomic_DNA"/>
</dbReference>
<gene>
    <name evidence="2" type="ORF">TorRG33x02_169310</name>
</gene>
<sequence>GRKLPLTLCGSATALDHQSSPPKIPTPTTPSSSSSVQVAFSSCLLLPYSLSSVCCLRLVPSSRAPVL</sequence>
<dbReference type="AlphaFoldDB" id="A0A2P5EP96"/>
<proteinExistence type="predicted"/>
<protein>
    <submittedName>
        <fullName evidence="2">Uncharacterized protein</fullName>
    </submittedName>
</protein>
<feature type="region of interest" description="Disordered" evidence="1">
    <location>
        <begin position="13"/>
        <end position="33"/>
    </location>
</feature>
<evidence type="ECO:0000313" key="2">
    <source>
        <dbReference type="EMBL" id="PON87295.1"/>
    </source>
</evidence>
<evidence type="ECO:0000256" key="1">
    <source>
        <dbReference type="SAM" id="MobiDB-lite"/>
    </source>
</evidence>
<comment type="caution">
    <text evidence="2">The sequence shown here is derived from an EMBL/GenBank/DDBJ whole genome shotgun (WGS) entry which is preliminary data.</text>
</comment>